<feature type="region of interest" description="Disordered" evidence="1">
    <location>
        <begin position="1"/>
        <end position="38"/>
    </location>
</feature>
<sequence length="341" mass="36964">MNVSLAEASNPEENNTPIADNDSTPSLHDPTIEPDKQDQTVGHYLTTFSAVALEDLLCLGLPERGHLLDPIFPKPVLAMLFAPTGTGKTYAALSIAYAVASGGEVFKWQSPSPKPVLYLDGEMSARVMKERLAQIVAGASQQAPPGFFKIVTPDLVPDGIMPNLAKPEGRELLEPLLDEVDLIVVDNIATLARVGRENEAESWLPVQSWLLVQRRAGRSVLLVHHAGKGGQQRGTSAREDILDTVISLTRPSDYQTSDGARFVVNLTKARGLTGQQADPFEVAITDLPTGGLGWAVKDLKDLRLEQVTGMKNLGMTIREIAEETGIPRSTVYRLTKKLEGE</sequence>
<evidence type="ECO:0000313" key="3">
    <source>
        <dbReference type="EMBL" id="BEQ16023.1"/>
    </source>
</evidence>
<reference evidence="4" key="1">
    <citation type="journal article" date="2023" name="Arch. Microbiol.">
        <title>Desulfoferula mesophilus gen. nov. sp. nov., a mesophilic sulfate-reducing bacterium isolated from a brackish lake sediment.</title>
        <authorList>
            <person name="Watanabe T."/>
            <person name="Yabe T."/>
            <person name="Tsuji J.M."/>
            <person name="Fukui M."/>
        </authorList>
    </citation>
    <scope>NUCLEOTIDE SEQUENCE [LARGE SCALE GENOMIC DNA]</scope>
    <source>
        <strain evidence="4">12FAK</strain>
    </source>
</reference>
<dbReference type="Proteomes" id="UP001366166">
    <property type="component" value="Chromosome"/>
</dbReference>
<protein>
    <recommendedName>
        <fullName evidence="2">AAA+ ATPase domain-containing protein</fullName>
    </recommendedName>
</protein>
<name>A0AAU9EFS7_9BACT</name>
<dbReference type="SUPFAM" id="SSF52540">
    <property type="entry name" value="P-loop containing nucleoside triphosphate hydrolases"/>
    <property type="match status" value="1"/>
</dbReference>
<dbReference type="EMBL" id="AP028679">
    <property type="protein sequence ID" value="BEQ16023.1"/>
    <property type="molecule type" value="Genomic_DNA"/>
</dbReference>
<dbReference type="GO" id="GO:0003677">
    <property type="term" value="F:DNA binding"/>
    <property type="evidence" value="ECO:0007669"/>
    <property type="project" value="InterPro"/>
</dbReference>
<dbReference type="InterPro" id="IPR005471">
    <property type="entry name" value="Tscrpt_reg_IclR_N"/>
</dbReference>
<keyword evidence="4" id="KW-1185">Reference proteome</keyword>
<dbReference type="GO" id="GO:0006355">
    <property type="term" value="P:regulation of DNA-templated transcription"/>
    <property type="evidence" value="ECO:0007669"/>
    <property type="project" value="InterPro"/>
</dbReference>
<accession>A0AAU9EFS7</accession>
<dbReference type="InterPro" id="IPR027417">
    <property type="entry name" value="P-loop_NTPase"/>
</dbReference>
<dbReference type="SMART" id="SM00382">
    <property type="entry name" value="AAA"/>
    <property type="match status" value="1"/>
</dbReference>
<dbReference type="AlphaFoldDB" id="A0AAU9EFS7"/>
<evidence type="ECO:0000256" key="1">
    <source>
        <dbReference type="SAM" id="MobiDB-lite"/>
    </source>
</evidence>
<gene>
    <name evidence="3" type="ORF">FAK_30890</name>
</gene>
<dbReference type="KEGG" id="dmp:FAK_30890"/>
<proteinExistence type="predicted"/>
<dbReference type="RefSeq" id="WP_338601264.1">
    <property type="nucleotide sequence ID" value="NZ_AP028679.1"/>
</dbReference>
<feature type="domain" description="AAA+ ATPase" evidence="2">
    <location>
        <begin position="74"/>
        <end position="252"/>
    </location>
</feature>
<feature type="compositionally biased region" description="Polar residues" evidence="1">
    <location>
        <begin position="11"/>
        <end position="26"/>
    </location>
</feature>
<dbReference type="Pfam" id="PF13481">
    <property type="entry name" value="AAA_25"/>
    <property type="match status" value="1"/>
</dbReference>
<dbReference type="Pfam" id="PF09339">
    <property type="entry name" value="HTH_IclR"/>
    <property type="match status" value="1"/>
</dbReference>
<dbReference type="Gene3D" id="3.40.50.300">
    <property type="entry name" value="P-loop containing nucleotide triphosphate hydrolases"/>
    <property type="match status" value="1"/>
</dbReference>
<dbReference type="Gene3D" id="1.10.10.60">
    <property type="entry name" value="Homeodomain-like"/>
    <property type="match status" value="1"/>
</dbReference>
<dbReference type="InterPro" id="IPR003593">
    <property type="entry name" value="AAA+_ATPase"/>
</dbReference>
<evidence type="ECO:0000313" key="4">
    <source>
        <dbReference type="Proteomes" id="UP001366166"/>
    </source>
</evidence>
<evidence type="ECO:0000259" key="2">
    <source>
        <dbReference type="SMART" id="SM00382"/>
    </source>
</evidence>
<organism evidence="3 4">
    <name type="scientific">Desulfoferula mesophila</name>
    <dbReference type="NCBI Taxonomy" id="3058419"/>
    <lineage>
        <taxon>Bacteria</taxon>
        <taxon>Pseudomonadati</taxon>
        <taxon>Thermodesulfobacteriota</taxon>
        <taxon>Desulfarculia</taxon>
        <taxon>Desulfarculales</taxon>
        <taxon>Desulfarculaceae</taxon>
        <taxon>Desulfoferula</taxon>
    </lineage>
</organism>